<evidence type="ECO:0000313" key="2">
    <source>
        <dbReference type="Proteomes" id="UP000053144"/>
    </source>
</evidence>
<dbReference type="Gramene" id="KOM52679">
    <property type="protein sequence ID" value="KOM52679"/>
    <property type="gene ID" value="LR48_Vigan09g133800"/>
</dbReference>
<name>A0A0L9VDD2_PHAAN</name>
<gene>
    <name evidence="1" type="ORF">LR48_Vigan09g133800</name>
</gene>
<protein>
    <submittedName>
        <fullName evidence="1">Uncharacterized protein</fullName>
    </submittedName>
</protein>
<reference evidence="2" key="1">
    <citation type="journal article" date="2015" name="Proc. Natl. Acad. Sci. U.S.A.">
        <title>Genome sequencing of adzuki bean (Vigna angularis) provides insight into high starch and low fat accumulation and domestication.</title>
        <authorList>
            <person name="Yang K."/>
            <person name="Tian Z."/>
            <person name="Chen C."/>
            <person name="Luo L."/>
            <person name="Zhao B."/>
            <person name="Wang Z."/>
            <person name="Yu L."/>
            <person name="Li Y."/>
            <person name="Sun Y."/>
            <person name="Li W."/>
            <person name="Chen Y."/>
            <person name="Li Y."/>
            <person name="Zhang Y."/>
            <person name="Ai D."/>
            <person name="Zhao J."/>
            <person name="Shang C."/>
            <person name="Ma Y."/>
            <person name="Wu B."/>
            <person name="Wang M."/>
            <person name="Gao L."/>
            <person name="Sun D."/>
            <person name="Zhang P."/>
            <person name="Guo F."/>
            <person name="Wang W."/>
            <person name="Li Y."/>
            <person name="Wang J."/>
            <person name="Varshney R.K."/>
            <person name="Wang J."/>
            <person name="Ling H.Q."/>
            <person name="Wan P."/>
        </authorList>
    </citation>
    <scope>NUCLEOTIDE SEQUENCE</scope>
    <source>
        <strain evidence="2">cv. Jingnong 6</strain>
    </source>
</reference>
<organism evidence="1 2">
    <name type="scientific">Phaseolus angularis</name>
    <name type="common">Azuki bean</name>
    <name type="synonym">Vigna angularis</name>
    <dbReference type="NCBI Taxonomy" id="3914"/>
    <lineage>
        <taxon>Eukaryota</taxon>
        <taxon>Viridiplantae</taxon>
        <taxon>Streptophyta</taxon>
        <taxon>Embryophyta</taxon>
        <taxon>Tracheophyta</taxon>
        <taxon>Spermatophyta</taxon>
        <taxon>Magnoliopsida</taxon>
        <taxon>eudicotyledons</taxon>
        <taxon>Gunneridae</taxon>
        <taxon>Pentapetalae</taxon>
        <taxon>rosids</taxon>
        <taxon>fabids</taxon>
        <taxon>Fabales</taxon>
        <taxon>Fabaceae</taxon>
        <taxon>Papilionoideae</taxon>
        <taxon>50 kb inversion clade</taxon>
        <taxon>NPAAA clade</taxon>
        <taxon>indigoferoid/millettioid clade</taxon>
        <taxon>Phaseoleae</taxon>
        <taxon>Vigna</taxon>
    </lineage>
</organism>
<evidence type="ECO:0000313" key="1">
    <source>
        <dbReference type="EMBL" id="KOM52679.1"/>
    </source>
</evidence>
<dbReference type="AlphaFoldDB" id="A0A0L9VDD2"/>
<dbReference type="EMBL" id="CM003379">
    <property type="protein sequence ID" value="KOM52679.1"/>
    <property type="molecule type" value="Genomic_DNA"/>
</dbReference>
<proteinExistence type="predicted"/>
<sequence length="239" mass="26413">MGKVGDCTLEVVGEGLQVRAGTAEEEHSVEIDSRFARKSSRGNLYALVVGELVPKTDTTSVHWATRGINLSATQPPPLQVRLTNVPSRSYRLGSRQTGAENDYDLGCSPTQGINQYAINHPLQVVRLTAFREWDITSEGFTVLLQHLHVLSLLCCDHRFWASLHHQGAIVVFSVRPPSCRRASIVSSEALSKSGGYFLHELQEYSFQALLPPSFSPLHCRSTVGSLPLRCLYCCPLLPR</sequence>
<accession>A0A0L9VDD2</accession>
<dbReference type="Proteomes" id="UP000053144">
    <property type="component" value="Chromosome 9"/>
</dbReference>